<dbReference type="PROSITE" id="PS50082">
    <property type="entry name" value="WD_REPEATS_2"/>
    <property type="match status" value="1"/>
</dbReference>
<dbReference type="Pfam" id="PF09136">
    <property type="entry name" value="Glucodextran_B"/>
    <property type="match status" value="1"/>
</dbReference>
<keyword evidence="3" id="KW-0732">Signal</keyword>
<dbReference type="EMBL" id="CP070608">
    <property type="protein sequence ID" value="QSE95925.1"/>
    <property type="molecule type" value="Genomic_DNA"/>
</dbReference>
<feature type="domain" description="Caspase family p20" evidence="5">
    <location>
        <begin position="446"/>
        <end position="523"/>
    </location>
</feature>
<dbReference type="SMART" id="SM00320">
    <property type="entry name" value="WD40"/>
    <property type="match status" value="2"/>
</dbReference>
<evidence type="ECO:0000256" key="3">
    <source>
        <dbReference type="SAM" id="SignalP"/>
    </source>
</evidence>
<feature type="domain" description="Rhodanese" evidence="4">
    <location>
        <begin position="469"/>
        <end position="505"/>
    </location>
</feature>
<dbReference type="GO" id="GO:0006508">
    <property type="term" value="P:proteolysis"/>
    <property type="evidence" value="ECO:0007669"/>
    <property type="project" value="InterPro"/>
</dbReference>
<reference evidence="6" key="1">
    <citation type="submission" date="2021-02" db="EMBL/GenBank/DDBJ databases">
        <title>Fulvivirga sp. S481 isolated from sea water.</title>
        <authorList>
            <person name="Bae S.S."/>
            <person name="Baek K."/>
        </authorList>
    </citation>
    <scope>NUCLEOTIDE SEQUENCE</scope>
    <source>
        <strain evidence="6">S481</strain>
    </source>
</reference>
<proteinExistence type="inferred from homology"/>
<evidence type="ECO:0000259" key="4">
    <source>
        <dbReference type="PROSITE" id="PS50206"/>
    </source>
</evidence>
<feature type="repeat" description="WD" evidence="2">
    <location>
        <begin position="29"/>
        <end position="63"/>
    </location>
</feature>
<dbReference type="PANTHER" id="PTHR22576">
    <property type="entry name" value="MUCOSA ASSOCIATED LYMPHOID TISSUE LYMPHOMA TRANSLOCATION PROTEIN 1/PARACASPASE"/>
    <property type="match status" value="1"/>
</dbReference>
<dbReference type="InterPro" id="IPR001763">
    <property type="entry name" value="Rhodanese-like_dom"/>
</dbReference>
<comment type="similarity">
    <text evidence="1">Belongs to the peptidase C14A family.</text>
</comment>
<dbReference type="InterPro" id="IPR001680">
    <property type="entry name" value="WD40_rpt"/>
</dbReference>
<dbReference type="Gene3D" id="2.130.10.10">
    <property type="entry name" value="YVTN repeat-like/Quinoprotein amine dehydrogenase"/>
    <property type="match status" value="1"/>
</dbReference>
<dbReference type="KEGG" id="fuv:JR347_09860"/>
<dbReference type="InterPro" id="IPR013783">
    <property type="entry name" value="Ig-like_fold"/>
</dbReference>
<dbReference type="AlphaFoldDB" id="A0A974WDX7"/>
<dbReference type="Pfam" id="PF00400">
    <property type="entry name" value="WD40"/>
    <property type="match status" value="1"/>
</dbReference>
<evidence type="ECO:0000313" key="6">
    <source>
        <dbReference type="EMBL" id="QSE95925.1"/>
    </source>
</evidence>
<evidence type="ECO:0000256" key="1">
    <source>
        <dbReference type="ARBA" id="ARBA00010134"/>
    </source>
</evidence>
<dbReference type="RefSeq" id="WP_205720438.1">
    <property type="nucleotide sequence ID" value="NZ_CP070608.1"/>
</dbReference>
<protein>
    <submittedName>
        <fullName evidence="6">Caspase family protein</fullName>
    </submittedName>
</protein>
<dbReference type="InterPro" id="IPR001309">
    <property type="entry name" value="Pept_C14_p20"/>
</dbReference>
<dbReference type="Gene3D" id="2.60.40.10">
    <property type="entry name" value="Immunoglobulins"/>
    <property type="match status" value="1"/>
</dbReference>
<dbReference type="Proteomes" id="UP000662783">
    <property type="component" value="Chromosome"/>
</dbReference>
<evidence type="ECO:0000259" key="5">
    <source>
        <dbReference type="PROSITE" id="PS50208"/>
    </source>
</evidence>
<dbReference type="InterPro" id="IPR011600">
    <property type="entry name" value="Pept_C14_caspase"/>
</dbReference>
<dbReference type="SMART" id="SM00115">
    <property type="entry name" value="CASc"/>
    <property type="match status" value="1"/>
</dbReference>
<keyword evidence="7" id="KW-1185">Reference proteome</keyword>
<gene>
    <name evidence="6" type="ORF">JR347_09860</name>
</gene>
<sequence>MIRKIVITLLLFAGQLQAQQISFVPVGKLTSELDRVTSVAFSSDGMLMVAGDRKGNLQLWDLDQLAPIGRAQVNDDIIHLKFLRDNKELIVVDASGNLDFFFANNLSKSRSSKIPDDPILVTVDPEKQFLSYVNKEDQLKVYSLKANMQQASVDISNRVKKPIYLGYDRFGQQLAVMGEDGTTLTCNPTTQNILREVKLRSDEFANSSSVMHAGASNKGSDLFVTGVQEVFIPKGGMQGGQPERRNSIMAYDWDSSNEIKRIRVNNRVDQIVLGPGPTHIAYYTDKRYVITLVDLDKGAEASEVTLEEFPETISISGDDSYLAAGDKNGTIHLFELQRNSAPQIKITKPALNRNYGESMVQQANLELEGVLSDGSKIKNISINGQKAEILANGKFNAEVGLVPGKNKIRVVAEDYQSNTVFKDIYVTRNPEIEVPSDVAREHHEGQKRVALIIGNAAYEGAGALVNTVNDAKVMEETLKELGFEVTSILDGSYEDMKRAVYSFGDAIRDVDVSVFFYAGHGLEIEGVNYLVPVDAEINSPLDVKLKTIPLTGVLRTIEYANEDGLNMIILDACRNNPFPTGKRGGAGLAKSTPPGGTLIAYSTAPGSVASDGDGDNGLYTGELIKQMKQPQRIEDVFMRTRNSVEEISNGAQQPWEEARLKGIFYLKIN</sequence>
<dbReference type="InterPro" id="IPR052039">
    <property type="entry name" value="Caspase-related_regulators"/>
</dbReference>
<accession>A0A974WDX7</accession>
<dbReference type="InterPro" id="IPR036322">
    <property type="entry name" value="WD40_repeat_dom_sf"/>
</dbReference>
<dbReference type="PROSITE" id="PS50294">
    <property type="entry name" value="WD_REPEATS_REGION"/>
    <property type="match status" value="1"/>
</dbReference>
<dbReference type="InterPro" id="IPR015917">
    <property type="entry name" value="Pept_C14A"/>
</dbReference>
<dbReference type="Gene3D" id="3.40.50.1460">
    <property type="match status" value="1"/>
</dbReference>
<dbReference type="InterPro" id="IPR015943">
    <property type="entry name" value="WD40/YVTN_repeat-like_dom_sf"/>
</dbReference>
<dbReference type="PANTHER" id="PTHR22576:SF37">
    <property type="entry name" value="MUCOSA-ASSOCIATED LYMPHOID TISSUE LYMPHOMA TRANSLOCATION PROTEIN 1"/>
    <property type="match status" value="1"/>
</dbReference>
<dbReference type="PROSITE" id="PS50208">
    <property type="entry name" value="CASPASE_P20"/>
    <property type="match status" value="1"/>
</dbReference>
<feature type="signal peptide" evidence="3">
    <location>
        <begin position="1"/>
        <end position="18"/>
    </location>
</feature>
<dbReference type="Pfam" id="PF00656">
    <property type="entry name" value="Peptidase_C14"/>
    <property type="match status" value="1"/>
</dbReference>
<feature type="chain" id="PRO_5038054027" evidence="3">
    <location>
        <begin position="19"/>
        <end position="669"/>
    </location>
</feature>
<dbReference type="PROSITE" id="PS50206">
    <property type="entry name" value="RHODANESE_3"/>
    <property type="match status" value="1"/>
</dbReference>
<dbReference type="GO" id="GO:0004197">
    <property type="term" value="F:cysteine-type endopeptidase activity"/>
    <property type="evidence" value="ECO:0007669"/>
    <property type="project" value="InterPro"/>
</dbReference>
<dbReference type="SUPFAM" id="SSF50978">
    <property type="entry name" value="WD40 repeat-like"/>
    <property type="match status" value="1"/>
</dbReference>
<name>A0A974WDX7_9BACT</name>
<evidence type="ECO:0000256" key="2">
    <source>
        <dbReference type="PROSITE-ProRule" id="PRU00221"/>
    </source>
</evidence>
<keyword evidence="2" id="KW-0853">WD repeat</keyword>
<dbReference type="SUPFAM" id="SSF52129">
    <property type="entry name" value="Caspase-like"/>
    <property type="match status" value="1"/>
</dbReference>
<dbReference type="InterPro" id="IPR029030">
    <property type="entry name" value="Caspase-like_dom_sf"/>
</dbReference>
<evidence type="ECO:0000313" key="7">
    <source>
        <dbReference type="Proteomes" id="UP000662783"/>
    </source>
</evidence>
<organism evidence="6 7">
    <name type="scientific">Fulvivirga lutea</name>
    <dbReference type="NCBI Taxonomy" id="2810512"/>
    <lineage>
        <taxon>Bacteria</taxon>
        <taxon>Pseudomonadati</taxon>
        <taxon>Bacteroidota</taxon>
        <taxon>Cytophagia</taxon>
        <taxon>Cytophagales</taxon>
        <taxon>Fulvivirgaceae</taxon>
        <taxon>Fulvivirga</taxon>
    </lineage>
</organism>